<dbReference type="GO" id="GO:0004673">
    <property type="term" value="F:protein histidine kinase activity"/>
    <property type="evidence" value="ECO:0007669"/>
    <property type="project" value="UniProtKB-EC"/>
</dbReference>
<dbReference type="Gene3D" id="3.40.50.2300">
    <property type="match status" value="1"/>
</dbReference>
<dbReference type="InterPro" id="IPR001789">
    <property type="entry name" value="Sig_transdc_resp-reg_receiver"/>
</dbReference>
<evidence type="ECO:0000256" key="2">
    <source>
        <dbReference type="PROSITE-ProRule" id="PRU00169"/>
    </source>
</evidence>
<dbReference type="InterPro" id="IPR028976">
    <property type="entry name" value="CheC-like_sf"/>
</dbReference>
<dbReference type="SMART" id="SM00448">
    <property type="entry name" value="REC"/>
    <property type="match status" value="1"/>
</dbReference>
<feature type="domain" description="Response regulatory" evidence="3">
    <location>
        <begin position="2"/>
        <end position="117"/>
    </location>
</feature>
<dbReference type="SUPFAM" id="SSF52172">
    <property type="entry name" value="CheY-like"/>
    <property type="match status" value="1"/>
</dbReference>
<dbReference type="GO" id="GO:0000160">
    <property type="term" value="P:phosphorelay signal transduction system"/>
    <property type="evidence" value="ECO:0007669"/>
    <property type="project" value="InterPro"/>
</dbReference>
<evidence type="ECO:0000313" key="4">
    <source>
        <dbReference type="EMBL" id="SNX47661.1"/>
    </source>
</evidence>
<accession>A0A240EGL5</accession>
<dbReference type="EMBL" id="OANU01000011">
    <property type="protein sequence ID" value="SNX47661.1"/>
    <property type="molecule type" value="Genomic_DNA"/>
</dbReference>
<dbReference type="InterPro" id="IPR052048">
    <property type="entry name" value="ST_Response_Regulator"/>
</dbReference>
<feature type="modified residue" description="4-aspartylphosphate" evidence="2">
    <location>
        <position position="52"/>
    </location>
</feature>
<name>A0A240EGL5_9VIBR</name>
<dbReference type="Pfam" id="PF00072">
    <property type="entry name" value="Response_reg"/>
    <property type="match status" value="1"/>
</dbReference>
<dbReference type="PROSITE" id="PS50110">
    <property type="entry name" value="RESPONSE_REGULATORY"/>
    <property type="match status" value="1"/>
</dbReference>
<dbReference type="PANTHER" id="PTHR43228:SF1">
    <property type="entry name" value="TWO-COMPONENT RESPONSE REGULATOR ARR22"/>
    <property type="match status" value="1"/>
</dbReference>
<dbReference type="EC" id="2.7.13.3" evidence="4"/>
<dbReference type="AlphaFoldDB" id="A0A240EGL5"/>
<dbReference type="Proteomes" id="UP000219336">
    <property type="component" value="Unassembled WGS sequence"/>
</dbReference>
<dbReference type="PANTHER" id="PTHR43228">
    <property type="entry name" value="TWO-COMPONENT RESPONSE REGULATOR"/>
    <property type="match status" value="1"/>
</dbReference>
<protein>
    <submittedName>
        <fullName evidence="4">Sensor histidine kinase RcsC</fullName>
        <ecNumber evidence="4">2.7.13.3</ecNumber>
    </submittedName>
</protein>
<keyword evidence="2" id="KW-0597">Phosphoprotein</keyword>
<keyword evidence="4" id="KW-0418">Kinase</keyword>
<dbReference type="CDD" id="cd17593">
    <property type="entry name" value="REC_CheC-like"/>
    <property type="match status" value="1"/>
</dbReference>
<keyword evidence="4" id="KW-0808">Transferase</keyword>
<organism evidence="4 5">
    <name type="scientific">Vibrio thalassae</name>
    <dbReference type="NCBI Taxonomy" id="1243014"/>
    <lineage>
        <taxon>Bacteria</taxon>
        <taxon>Pseudomonadati</taxon>
        <taxon>Pseudomonadota</taxon>
        <taxon>Gammaproteobacteria</taxon>
        <taxon>Vibrionales</taxon>
        <taxon>Vibrionaceae</taxon>
        <taxon>Vibrio</taxon>
    </lineage>
</organism>
<dbReference type="OrthoDB" id="281471at2"/>
<dbReference type="SUPFAM" id="SSF103039">
    <property type="entry name" value="CheC-like"/>
    <property type="match status" value="1"/>
</dbReference>
<dbReference type="GO" id="GO:0006935">
    <property type="term" value="P:chemotaxis"/>
    <property type="evidence" value="ECO:0007669"/>
    <property type="project" value="UniProtKB-KW"/>
</dbReference>
<evidence type="ECO:0000256" key="1">
    <source>
        <dbReference type="ARBA" id="ARBA00022500"/>
    </source>
</evidence>
<keyword evidence="5" id="KW-1185">Reference proteome</keyword>
<proteinExistence type="predicted"/>
<gene>
    <name evidence="4" type="primary">rcsC</name>
    <name evidence="4" type="ORF">VTH8203_01276</name>
</gene>
<dbReference type="InterPro" id="IPR011006">
    <property type="entry name" value="CheY-like_superfamily"/>
</dbReference>
<dbReference type="RefSeq" id="WP_096992911.1">
    <property type="nucleotide sequence ID" value="NZ_JBHSII010000001.1"/>
</dbReference>
<sequence>MQILICDDSKVARRSLASFISSSFGGETVFAENGRQALEIIKRDEIDILFLDLTMPEMDGFEVLVELQSLNHHLKVVVVSGDIQEIARQRCLDLGAYAFVEKPLKVESAIPLFNDLQIPIDDSRLPKQSFTRQQMFERFQETSNIALGAGAATISAQLKEFILLPVPRVGELTFSEVTMMIQDALSRDNSCAAAQRFVGSGLHGEALVCIEGESVAQVGRRLGYDDGEISHDEIVVNLVNVLVSSFLVSLSEQLGLEFSLREPLRIEDFSPEYSMLNTNEHVFTIEYTYDAEALDLFCSVLFMFDAESVAIIHRQMELLQ</sequence>
<keyword evidence="1" id="KW-0145">Chemotaxis</keyword>
<evidence type="ECO:0000259" key="3">
    <source>
        <dbReference type="PROSITE" id="PS50110"/>
    </source>
</evidence>
<dbReference type="Gene3D" id="3.40.1550.10">
    <property type="entry name" value="CheC-like"/>
    <property type="match status" value="1"/>
</dbReference>
<reference evidence="5" key="1">
    <citation type="submission" date="2016-06" db="EMBL/GenBank/DDBJ databases">
        <authorList>
            <person name="Rodrigo-Torres L."/>
            <person name="Arahal R.D."/>
            <person name="Lucena T."/>
        </authorList>
    </citation>
    <scope>NUCLEOTIDE SEQUENCE [LARGE SCALE GENOMIC DNA]</scope>
    <source>
        <strain evidence="5">CECT8203</strain>
    </source>
</reference>
<evidence type="ECO:0000313" key="5">
    <source>
        <dbReference type="Proteomes" id="UP000219336"/>
    </source>
</evidence>